<dbReference type="EMBL" id="BGPR01003459">
    <property type="protein sequence ID" value="GBM88413.1"/>
    <property type="molecule type" value="Genomic_DNA"/>
</dbReference>
<dbReference type="Proteomes" id="UP000499080">
    <property type="component" value="Unassembled WGS sequence"/>
</dbReference>
<accession>A0A4Y2JDN9</accession>
<gene>
    <name evidence="1" type="ORF">AVEN_91105_1</name>
</gene>
<reference evidence="1 2" key="1">
    <citation type="journal article" date="2019" name="Sci. Rep.">
        <title>Orb-weaving spider Araneus ventricosus genome elucidates the spidroin gene catalogue.</title>
        <authorList>
            <person name="Kono N."/>
            <person name="Nakamura H."/>
            <person name="Ohtoshi R."/>
            <person name="Moran D.A.P."/>
            <person name="Shinohara A."/>
            <person name="Yoshida Y."/>
            <person name="Fujiwara M."/>
            <person name="Mori M."/>
            <person name="Tomita M."/>
            <person name="Arakawa K."/>
        </authorList>
    </citation>
    <scope>NUCLEOTIDE SEQUENCE [LARGE SCALE GENOMIC DNA]</scope>
</reference>
<protein>
    <submittedName>
        <fullName evidence="1">Uncharacterized protein</fullName>
    </submittedName>
</protein>
<evidence type="ECO:0000313" key="1">
    <source>
        <dbReference type="EMBL" id="GBM88413.1"/>
    </source>
</evidence>
<organism evidence="1 2">
    <name type="scientific">Araneus ventricosus</name>
    <name type="common">Orbweaver spider</name>
    <name type="synonym">Epeira ventricosa</name>
    <dbReference type="NCBI Taxonomy" id="182803"/>
    <lineage>
        <taxon>Eukaryota</taxon>
        <taxon>Metazoa</taxon>
        <taxon>Ecdysozoa</taxon>
        <taxon>Arthropoda</taxon>
        <taxon>Chelicerata</taxon>
        <taxon>Arachnida</taxon>
        <taxon>Araneae</taxon>
        <taxon>Araneomorphae</taxon>
        <taxon>Entelegynae</taxon>
        <taxon>Araneoidea</taxon>
        <taxon>Araneidae</taxon>
        <taxon>Araneus</taxon>
    </lineage>
</organism>
<dbReference type="AlphaFoldDB" id="A0A4Y2JDN9"/>
<keyword evidence="2" id="KW-1185">Reference proteome</keyword>
<evidence type="ECO:0000313" key="2">
    <source>
        <dbReference type="Proteomes" id="UP000499080"/>
    </source>
</evidence>
<comment type="caution">
    <text evidence="1">The sequence shown here is derived from an EMBL/GenBank/DDBJ whole genome shotgun (WGS) entry which is preliminary data.</text>
</comment>
<name>A0A4Y2JDN9_ARAVE</name>
<proteinExistence type="predicted"/>
<sequence>MYNQSFGRTVVNPYYHVQRIRTRDGDGRMNLRRINENFIFSIRIGTGSETTLFRSCVGQGKTCFIITTNRDCDEDRQYNEALHRIMRTLSLQRRSGL</sequence>